<evidence type="ECO:0000313" key="2">
    <source>
        <dbReference type="EMBL" id="THJ29790.1"/>
    </source>
</evidence>
<reference evidence="2 3" key="1">
    <citation type="submission" date="2019-04" db="EMBL/GenBank/DDBJ databases">
        <title>Draft genome sequences for three unisolated Alnus-infective Frankia Sp+ strains, AgTrS, AiOr and AvVan, the first sequenced Frankia strains able to sporulate in-planta.</title>
        <authorList>
            <person name="Bethencourt L."/>
            <person name="Vautrin F."/>
            <person name="Taib N."/>
            <person name="Dubost A."/>
            <person name="Castro-Garcia L."/>
            <person name="Imbaud O."/>
            <person name="Abrouk D."/>
            <person name="Fournier P."/>
            <person name="Briolay J."/>
            <person name="Nguyen A."/>
            <person name="Normand P."/>
            <person name="Fernandez M.P."/>
            <person name="Brochier-Armanet C."/>
            <person name="Herrera-Belaroussi A."/>
        </authorList>
    </citation>
    <scope>NUCLEOTIDE SEQUENCE [LARGE SCALE GENOMIC DNA]</scope>
    <source>
        <strain evidence="2 3">AvVan</strain>
    </source>
</reference>
<accession>A0A4S5BCH0</accession>
<dbReference type="AlphaFoldDB" id="A0A4S5BCH0"/>
<feature type="region of interest" description="Disordered" evidence="1">
    <location>
        <begin position="1"/>
        <end position="89"/>
    </location>
</feature>
<dbReference type="RefSeq" id="WP_136449680.1">
    <property type="nucleotide sequence ID" value="NZ_SSXH01001024.1"/>
</dbReference>
<evidence type="ECO:0000256" key="1">
    <source>
        <dbReference type="SAM" id="MobiDB-lite"/>
    </source>
</evidence>
<sequence length="89" mass="9207">MLAEQVPPHGEGHPEGHRQLDRHPGARGKSPLSRLAGPVSPRSASDVPNAASAAPIVTIARRSSARRSAGRAAGSPTVEPRPKIVVKAN</sequence>
<organism evidence="2 3">
    <name type="scientific">Candidatus Frankia alpina</name>
    <dbReference type="NCBI Taxonomy" id="2699483"/>
    <lineage>
        <taxon>Bacteria</taxon>
        <taxon>Bacillati</taxon>
        <taxon>Actinomycetota</taxon>
        <taxon>Actinomycetes</taxon>
        <taxon>Frankiales</taxon>
        <taxon>Frankiaceae</taxon>
        <taxon>Frankia</taxon>
    </lineage>
</organism>
<keyword evidence="3" id="KW-1185">Reference proteome</keyword>
<dbReference type="Proteomes" id="UP000305282">
    <property type="component" value="Unassembled WGS sequence"/>
</dbReference>
<comment type="caution">
    <text evidence="2">The sequence shown here is derived from an EMBL/GenBank/DDBJ whole genome shotgun (WGS) entry which is preliminary data.</text>
</comment>
<proteinExistence type="predicted"/>
<name>A0A4S5BCH0_9ACTN</name>
<evidence type="ECO:0000313" key="3">
    <source>
        <dbReference type="Proteomes" id="UP000305282"/>
    </source>
</evidence>
<protein>
    <submittedName>
        <fullName evidence="2">Uncharacterized protein</fullName>
    </submittedName>
</protein>
<feature type="compositionally biased region" description="Basic and acidic residues" evidence="1">
    <location>
        <begin position="10"/>
        <end position="24"/>
    </location>
</feature>
<gene>
    <name evidence="2" type="ORF">E7Y31_22815</name>
</gene>
<dbReference type="EMBL" id="SSXH01001024">
    <property type="protein sequence ID" value="THJ29790.1"/>
    <property type="molecule type" value="Genomic_DNA"/>
</dbReference>